<evidence type="ECO:0000313" key="3">
    <source>
        <dbReference type="EMBL" id="GAA4914613.1"/>
    </source>
</evidence>
<dbReference type="EMBL" id="BAABJI010000002">
    <property type="protein sequence ID" value="GAA4914613.1"/>
    <property type="molecule type" value="Genomic_DNA"/>
</dbReference>
<keyword evidence="1" id="KW-0812">Transmembrane</keyword>
<keyword evidence="1" id="KW-1133">Transmembrane helix</keyword>
<dbReference type="InterPro" id="IPR001296">
    <property type="entry name" value="Glyco_trans_1"/>
</dbReference>
<dbReference type="Pfam" id="PF00534">
    <property type="entry name" value="Glycos_transf_1"/>
    <property type="match status" value="1"/>
</dbReference>
<sequence>MAKDVPEREQSNLNAPLKSILLIGINFSPELTGIGKYTGEMVDWLVENNFQCNVVTSFPYYPYWQIQKPYKNNFHTRETLKNGRLNIYRCPMYVPAQPSGMKRLIHEFTFFCSALLMVIYLLFKPKKDYIFCVAPPFHIGFLGLIYRFFKGGKILYHIQDLQIEAARELQMLKSDKAFKVLFGMERQILQRVDFVSTISSGMLKKVSKKADKEVLFFPNWVDTNAYCPLYDSAELKKLWGFHEDDKIVLYSGSIGEKQGLDSILSVARHLQSSSFIKFVICGTGPYKEKLMLSAKEQRLSNVHFLPLQEPHLFNNFLNMADVHLVLQKKNASDLVMPSKLTTILAVGGLALITAEPGTNLFEIINDNRMGVVIPSENLQSLEEAILRCCTIDNTAEKMNGRSYAETHLDKNNILTKVMRLIGNHNFKPAQVTERHIEYLELENNI</sequence>
<accession>A0ABP9FYJ7</accession>
<dbReference type="SUPFAM" id="SSF53756">
    <property type="entry name" value="UDP-Glycosyltransferase/glycogen phosphorylase"/>
    <property type="match status" value="1"/>
</dbReference>
<keyword evidence="4" id="KW-1185">Reference proteome</keyword>
<evidence type="ECO:0000256" key="1">
    <source>
        <dbReference type="SAM" id="Phobius"/>
    </source>
</evidence>
<proteinExistence type="predicted"/>
<reference evidence="4" key="1">
    <citation type="journal article" date="2019" name="Int. J. Syst. Evol. Microbiol.">
        <title>The Global Catalogue of Microorganisms (GCM) 10K type strain sequencing project: providing services to taxonomists for standard genome sequencing and annotation.</title>
        <authorList>
            <consortium name="The Broad Institute Genomics Platform"/>
            <consortium name="The Broad Institute Genome Sequencing Center for Infectious Disease"/>
            <person name="Wu L."/>
            <person name="Ma J."/>
        </authorList>
    </citation>
    <scope>NUCLEOTIDE SEQUENCE [LARGE SCALE GENOMIC DNA]</scope>
    <source>
        <strain evidence="4">JCM 18283</strain>
    </source>
</reference>
<organism evidence="3 4">
    <name type="scientific">Mucilaginibacter defluvii</name>
    <dbReference type="NCBI Taxonomy" id="1196019"/>
    <lineage>
        <taxon>Bacteria</taxon>
        <taxon>Pseudomonadati</taxon>
        <taxon>Bacteroidota</taxon>
        <taxon>Sphingobacteriia</taxon>
        <taxon>Sphingobacteriales</taxon>
        <taxon>Sphingobacteriaceae</taxon>
        <taxon>Mucilaginibacter</taxon>
    </lineage>
</organism>
<comment type="caution">
    <text evidence="3">The sequence shown here is derived from an EMBL/GenBank/DDBJ whole genome shotgun (WGS) entry which is preliminary data.</text>
</comment>
<feature type="domain" description="Glycosyl transferase family 1" evidence="2">
    <location>
        <begin position="234"/>
        <end position="400"/>
    </location>
</feature>
<dbReference type="Proteomes" id="UP001501436">
    <property type="component" value="Unassembled WGS sequence"/>
</dbReference>
<keyword evidence="1" id="KW-0472">Membrane</keyword>
<dbReference type="CDD" id="cd03794">
    <property type="entry name" value="GT4_WbuB-like"/>
    <property type="match status" value="1"/>
</dbReference>
<dbReference type="PANTHER" id="PTHR12526">
    <property type="entry name" value="GLYCOSYLTRANSFERASE"/>
    <property type="match status" value="1"/>
</dbReference>
<dbReference type="Gene3D" id="3.40.50.2000">
    <property type="entry name" value="Glycogen Phosphorylase B"/>
    <property type="match status" value="2"/>
</dbReference>
<gene>
    <name evidence="3" type="primary">wcaI</name>
    <name evidence="3" type="ORF">GCM10023313_17510</name>
</gene>
<dbReference type="PANTHER" id="PTHR12526:SF633">
    <property type="entry name" value="COLANIC ACID BIOSYNTHESIS GLYCOSYL TRANSFERASE WCAI-RELATED"/>
    <property type="match status" value="1"/>
</dbReference>
<dbReference type="NCBIfam" id="NF007640">
    <property type="entry name" value="PRK10307.1"/>
    <property type="match status" value="1"/>
</dbReference>
<keyword evidence="3" id="KW-0328">Glycosyltransferase</keyword>
<dbReference type="RefSeq" id="WP_345330747.1">
    <property type="nucleotide sequence ID" value="NZ_BAABJI010000002.1"/>
</dbReference>
<feature type="transmembrane region" description="Helical" evidence="1">
    <location>
        <begin position="129"/>
        <end position="149"/>
    </location>
</feature>
<evidence type="ECO:0000313" key="4">
    <source>
        <dbReference type="Proteomes" id="UP001501436"/>
    </source>
</evidence>
<protein>
    <submittedName>
        <fullName evidence="3">Colanic acid biosynthesis fucosyltransferase WcaI</fullName>
    </submittedName>
</protein>
<evidence type="ECO:0000259" key="2">
    <source>
        <dbReference type="Pfam" id="PF00534"/>
    </source>
</evidence>
<keyword evidence="3" id="KW-0808">Transferase</keyword>
<feature type="transmembrane region" description="Helical" evidence="1">
    <location>
        <begin position="104"/>
        <end position="123"/>
    </location>
</feature>
<dbReference type="GO" id="GO:0016757">
    <property type="term" value="F:glycosyltransferase activity"/>
    <property type="evidence" value="ECO:0007669"/>
    <property type="project" value="UniProtKB-KW"/>
</dbReference>
<name>A0ABP9FYJ7_9SPHI</name>